<reference evidence="1 2" key="1">
    <citation type="journal article" date="2019" name="Genome Biol. Evol.">
        <title>Insights into the evolution of the New World diploid cottons (Gossypium, subgenus Houzingenia) based on genome sequencing.</title>
        <authorList>
            <person name="Grover C.E."/>
            <person name="Arick M.A. 2nd"/>
            <person name="Thrash A."/>
            <person name="Conover J.L."/>
            <person name="Sanders W.S."/>
            <person name="Peterson D.G."/>
            <person name="Frelichowski J.E."/>
            <person name="Scheffler J.A."/>
            <person name="Scheffler B.E."/>
            <person name="Wendel J.F."/>
        </authorList>
    </citation>
    <scope>NUCLEOTIDE SEQUENCE [LARGE SCALE GENOMIC DNA]</scope>
    <source>
        <strain evidence="1">27</strain>
        <tissue evidence="1">Leaf</tissue>
    </source>
</reference>
<comment type="caution">
    <text evidence="1">The sequence shown here is derived from an EMBL/GenBank/DDBJ whole genome shotgun (WGS) entry which is preliminary data.</text>
</comment>
<proteinExistence type="predicted"/>
<keyword evidence="2" id="KW-1185">Reference proteome</keyword>
<accession>A0A7J8RYN7</accession>
<evidence type="ECO:0000313" key="2">
    <source>
        <dbReference type="Proteomes" id="UP000593561"/>
    </source>
</evidence>
<dbReference type="Proteomes" id="UP000593561">
    <property type="component" value="Unassembled WGS sequence"/>
</dbReference>
<protein>
    <submittedName>
        <fullName evidence="1">Uncharacterized protein</fullName>
    </submittedName>
</protein>
<evidence type="ECO:0000313" key="1">
    <source>
        <dbReference type="EMBL" id="MBA0618660.1"/>
    </source>
</evidence>
<dbReference type="EMBL" id="JABFAC010000007">
    <property type="protein sequence ID" value="MBA0618660.1"/>
    <property type="molecule type" value="Genomic_DNA"/>
</dbReference>
<organism evidence="1 2">
    <name type="scientific">Gossypium davidsonii</name>
    <name type="common">Davidson's cotton</name>
    <name type="synonym">Gossypium klotzschianum subsp. davidsonii</name>
    <dbReference type="NCBI Taxonomy" id="34287"/>
    <lineage>
        <taxon>Eukaryota</taxon>
        <taxon>Viridiplantae</taxon>
        <taxon>Streptophyta</taxon>
        <taxon>Embryophyta</taxon>
        <taxon>Tracheophyta</taxon>
        <taxon>Spermatophyta</taxon>
        <taxon>Magnoliopsida</taxon>
        <taxon>eudicotyledons</taxon>
        <taxon>Gunneridae</taxon>
        <taxon>Pentapetalae</taxon>
        <taxon>rosids</taxon>
        <taxon>malvids</taxon>
        <taxon>Malvales</taxon>
        <taxon>Malvaceae</taxon>
        <taxon>Malvoideae</taxon>
        <taxon>Gossypium</taxon>
    </lineage>
</organism>
<gene>
    <name evidence="1" type="ORF">Godav_027973</name>
</gene>
<dbReference type="AlphaFoldDB" id="A0A7J8RYN7"/>
<name>A0A7J8RYN7_GOSDV</name>
<sequence>MDGPVVTGSIFAADWRDICKQLLGRVLDTIYGAQIDLLGLMWNCVKLKENNTLGHTSLRLLRVF</sequence>